<evidence type="ECO:0000256" key="8">
    <source>
        <dbReference type="ARBA" id="ARBA00047984"/>
    </source>
</evidence>
<dbReference type="InterPro" id="IPR001650">
    <property type="entry name" value="Helicase_C-like"/>
</dbReference>
<dbReference type="Pfam" id="PF00270">
    <property type="entry name" value="DEAD"/>
    <property type="match status" value="1"/>
</dbReference>
<dbReference type="InterPro" id="IPR012961">
    <property type="entry name" value="Ski2/MTR4_C"/>
</dbReference>
<keyword evidence="4" id="KW-0378">Hydrolase</keyword>
<evidence type="ECO:0000259" key="10">
    <source>
        <dbReference type="PROSITE" id="PS51194"/>
    </source>
</evidence>
<name>A0A1D1UPZ5_RAMVA</name>
<dbReference type="GO" id="GO:0055087">
    <property type="term" value="C:Ski complex"/>
    <property type="evidence" value="ECO:0007669"/>
    <property type="project" value="TreeGrafter"/>
</dbReference>
<feature type="domain" description="Helicase C-terminal" evidence="10">
    <location>
        <begin position="624"/>
        <end position="798"/>
    </location>
</feature>
<proteinExistence type="predicted"/>
<dbReference type="SMART" id="SM01142">
    <property type="entry name" value="DSHCT"/>
    <property type="match status" value="1"/>
</dbReference>
<dbReference type="PANTHER" id="PTHR12131:SF1">
    <property type="entry name" value="ATP-DEPENDENT RNA HELICASE SUPV3L1, MITOCHONDRIAL-RELATED"/>
    <property type="match status" value="1"/>
</dbReference>
<evidence type="ECO:0008006" key="13">
    <source>
        <dbReference type="Google" id="ProtNLM"/>
    </source>
</evidence>
<keyword evidence="12" id="KW-1185">Reference proteome</keyword>
<keyword evidence="6" id="KW-0067">ATP-binding</keyword>
<keyword evidence="7" id="KW-0694">RNA-binding</keyword>
<dbReference type="GO" id="GO:0003724">
    <property type="term" value="F:RNA helicase activity"/>
    <property type="evidence" value="ECO:0007669"/>
    <property type="project" value="UniProtKB-EC"/>
</dbReference>
<evidence type="ECO:0000256" key="3">
    <source>
        <dbReference type="ARBA" id="ARBA00022741"/>
    </source>
</evidence>
<evidence type="ECO:0000256" key="5">
    <source>
        <dbReference type="ARBA" id="ARBA00022806"/>
    </source>
</evidence>
<comment type="catalytic activity">
    <reaction evidence="8">
        <text>ATP + H2O = ADP + phosphate + H(+)</text>
        <dbReference type="Rhea" id="RHEA:13065"/>
        <dbReference type="ChEBI" id="CHEBI:15377"/>
        <dbReference type="ChEBI" id="CHEBI:15378"/>
        <dbReference type="ChEBI" id="CHEBI:30616"/>
        <dbReference type="ChEBI" id="CHEBI:43474"/>
        <dbReference type="ChEBI" id="CHEBI:456216"/>
        <dbReference type="EC" id="3.6.4.13"/>
    </reaction>
</comment>
<dbReference type="Gene3D" id="3.40.50.300">
    <property type="entry name" value="P-loop containing nucleotide triphosphate hydrolases"/>
    <property type="match status" value="2"/>
</dbReference>
<dbReference type="SUPFAM" id="SSF52540">
    <property type="entry name" value="P-loop containing nucleoside triphosphate hydrolases"/>
    <property type="match status" value="1"/>
</dbReference>
<dbReference type="InterPro" id="IPR050699">
    <property type="entry name" value="RNA-DNA_Helicase"/>
</dbReference>
<dbReference type="Pfam" id="PF08148">
    <property type="entry name" value="DSHCT"/>
    <property type="match status" value="1"/>
</dbReference>
<dbReference type="PANTHER" id="PTHR12131">
    <property type="entry name" value="ATP-DEPENDENT RNA AND DNA HELICASE"/>
    <property type="match status" value="1"/>
</dbReference>
<dbReference type="InterPro" id="IPR016438">
    <property type="entry name" value="SKI2-like"/>
</dbReference>
<dbReference type="Pfam" id="PF21408">
    <property type="entry name" value="MTR4-like_stalk"/>
    <property type="match status" value="1"/>
</dbReference>
<dbReference type="Proteomes" id="UP000186922">
    <property type="component" value="Unassembled WGS sequence"/>
</dbReference>
<evidence type="ECO:0000259" key="9">
    <source>
        <dbReference type="PROSITE" id="PS51192"/>
    </source>
</evidence>
<evidence type="ECO:0000256" key="1">
    <source>
        <dbReference type="ARBA" id="ARBA00004496"/>
    </source>
</evidence>
<dbReference type="Gene3D" id="1.10.3380.30">
    <property type="match status" value="1"/>
</dbReference>
<evidence type="ECO:0000256" key="2">
    <source>
        <dbReference type="ARBA" id="ARBA00022490"/>
    </source>
</evidence>
<dbReference type="PROSITE" id="PS51192">
    <property type="entry name" value="HELICASE_ATP_BIND_1"/>
    <property type="match status" value="1"/>
</dbReference>
<evidence type="ECO:0000313" key="11">
    <source>
        <dbReference type="EMBL" id="GAU88218.1"/>
    </source>
</evidence>
<dbReference type="InterPro" id="IPR027417">
    <property type="entry name" value="P-loop_NTPase"/>
</dbReference>
<dbReference type="GO" id="GO:0005524">
    <property type="term" value="F:ATP binding"/>
    <property type="evidence" value="ECO:0007669"/>
    <property type="project" value="UniProtKB-KW"/>
</dbReference>
<dbReference type="GO" id="GO:0003723">
    <property type="term" value="F:RNA binding"/>
    <property type="evidence" value="ECO:0007669"/>
    <property type="project" value="UniProtKB-KW"/>
</dbReference>
<gene>
    <name evidence="11" type="primary">RvY_00958-1</name>
    <name evidence="11" type="synonym">RvY_00958.1</name>
    <name evidence="11" type="ORF">RvY_00958</name>
</gene>
<dbReference type="InterPro" id="IPR048392">
    <property type="entry name" value="MTR4-like_stalk"/>
</dbReference>
<dbReference type="InterPro" id="IPR025696">
    <property type="entry name" value="Beta-barrel_MTR4"/>
</dbReference>
<dbReference type="InterPro" id="IPR040801">
    <property type="entry name" value="Ski2_N"/>
</dbReference>
<dbReference type="InterPro" id="IPR011545">
    <property type="entry name" value="DEAD/DEAH_box_helicase_dom"/>
</dbReference>
<organism evidence="11 12">
    <name type="scientific">Ramazzottius varieornatus</name>
    <name type="common">Water bear</name>
    <name type="synonym">Tardigrade</name>
    <dbReference type="NCBI Taxonomy" id="947166"/>
    <lineage>
        <taxon>Eukaryota</taxon>
        <taxon>Metazoa</taxon>
        <taxon>Ecdysozoa</taxon>
        <taxon>Tardigrada</taxon>
        <taxon>Eutardigrada</taxon>
        <taxon>Parachela</taxon>
        <taxon>Hypsibioidea</taxon>
        <taxon>Ramazzottiidae</taxon>
        <taxon>Ramazzottius</taxon>
    </lineage>
</organism>
<dbReference type="OrthoDB" id="64767at2759"/>
<dbReference type="FunFam" id="3.40.50.300:FF:000354">
    <property type="entry name" value="ATP-dependent RNA helicase SKI2"/>
    <property type="match status" value="1"/>
</dbReference>
<dbReference type="GO" id="GO:0070478">
    <property type="term" value="P:nuclear-transcribed mRNA catabolic process, 3'-5' exonucleolytic nonsense-mediated decay"/>
    <property type="evidence" value="ECO:0007669"/>
    <property type="project" value="TreeGrafter"/>
</dbReference>
<dbReference type="FunFam" id="1.10.3380.30:FF:000001">
    <property type="entry name" value="Ski2 ATP-dependent RNA helicase"/>
    <property type="match status" value="1"/>
</dbReference>
<dbReference type="Pfam" id="PF00271">
    <property type="entry name" value="Helicase_C"/>
    <property type="match status" value="1"/>
</dbReference>
<keyword evidence="5" id="KW-0347">Helicase</keyword>
<dbReference type="Pfam" id="PF17911">
    <property type="entry name" value="Ski2_N"/>
    <property type="match status" value="1"/>
</dbReference>
<comment type="subcellular location">
    <subcellularLocation>
        <location evidence="1">Cytoplasm</location>
    </subcellularLocation>
</comment>
<protein>
    <recommendedName>
        <fullName evidence="13">Helicase SKI2W</fullName>
    </recommendedName>
</protein>
<dbReference type="FunFam" id="3.40.50.300:FF:000447">
    <property type="entry name" value="helicase SKI2W isoform X2"/>
    <property type="match status" value="1"/>
</dbReference>
<dbReference type="PIRSF" id="PIRSF005198">
    <property type="entry name" value="Antiviral_helicase_SKI2"/>
    <property type="match status" value="1"/>
</dbReference>
<dbReference type="PROSITE" id="PS51194">
    <property type="entry name" value="HELICASE_CTER"/>
    <property type="match status" value="1"/>
</dbReference>
<dbReference type="SMART" id="SM00490">
    <property type="entry name" value="HELICc"/>
    <property type="match status" value="1"/>
</dbReference>
<keyword evidence="3" id="KW-0547">Nucleotide-binding</keyword>
<accession>A0A1D1UPZ5</accession>
<evidence type="ECO:0000256" key="6">
    <source>
        <dbReference type="ARBA" id="ARBA00022840"/>
    </source>
</evidence>
<keyword evidence="2" id="KW-0963">Cytoplasm</keyword>
<comment type="caution">
    <text evidence="11">The sequence shown here is derived from an EMBL/GenBank/DDBJ whole genome shotgun (WGS) entry which is preliminary data.</text>
</comment>
<dbReference type="GO" id="GO:0016787">
    <property type="term" value="F:hydrolase activity"/>
    <property type="evidence" value="ECO:0007669"/>
    <property type="project" value="UniProtKB-KW"/>
</dbReference>
<dbReference type="EMBL" id="BDGG01000001">
    <property type="protein sequence ID" value="GAU88218.1"/>
    <property type="molecule type" value="Genomic_DNA"/>
</dbReference>
<evidence type="ECO:0000256" key="4">
    <source>
        <dbReference type="ARBA" id="ARBA00022801"/>
    </source>
</evidence>
<evidence type="ECO:0000313" key="12">
    <source>
        <dbReference type="Proteomes" id="UP000186922"/>
    </source>
</evidence>
<dbReference type="CDD" id="cd18795">
    <property type="entry name" value="SF2_C_Ski2"/>
    <property type="match status" value="1"/>
</dbReference>
<evidence type="ECO:0000256" key="7">
    <source>
        <dbReference type="ARBA" id="ARBA00022884"/>
    </source>
</evidence>
<reference evidence="11 12" key="1">
    <citation type="journal article" date="2016" name="Nat. Commun.">
        <title>Extremotolerant tardigrade genome and improved radiotolerance of human cultured cells by tardigrade-unique protein.</title>
        <authorList>
            <person name="Hashimoto T."/>
            <person name="Horikawa D.D."/>
            <person name="Saito Y."/>
            <person name="Kuwahara H."/>
            <person name="Kozuka-Hata H."/>
            <person name="Shin-I T."/>
            <person name="Minakuchi Y."/>
            <person name="Ohishi K."/>
            <person name="Motoyama A."/>
            <person name="Aizu T."/>
            <person name="Enomoto A."/>
            <person name="Kondo K."/>
            <person name="Tanaka S."/>
            <person name="Hara Y."/>
            <person name="Koshikawa S."/>
            <person name="Sagara H."/>
            <person name="Miura T."/>
            <person name="Yokobori S."/>
            <person name="Miyagawa K."/>
            <person name="Suzuki Y."/>
            <person name="Kubo T."/>
            <person name="Oyama M."/>
            <person name="Kohara Y."/>
            <person name="Fujiyama A."/>
            <person name="Arakawa K."/>
            <person name="Katayama T."/>
            <person name="Toyoda A."/>
            <person name="Kunieda T."/>
        </authorList>
    </citation>
    <scope>NUCLEOTIDE SEQUENCE [LARGE SCALE GENOMIC DNA]</scope>
    <source>
        <strain evidence="11 12">YOKOZUNA-1</strain>
    </source>
</reference>
<dbReference type="STRING" id="947166.A0A1D1UPZ5"/>
<feature type="domain" description="Helicase ATP-binding" evidence="9">
    <location>
        <begin position="360"/>
        <end position="516"/>
    </location>
</feature>
<dbReference type="SMART" id="SM00487">
    <property type="entry name" value="DEXDc"/>
    <property type="match status" value="1"/>
</dbReference>
<sequence>MEQAETMDKMLWESKELNTFGYLSDALWNEEAGQRMPYLREGKVPNGALFDYSHDEKGSLDGRRLALARAELEIQPEVLLKDLLTLPDLQQFTPLQPDLEPLETEWKLAPLDFELVLDRDPFRNSSGGWREVDTSGFEMDAHSSGSLSRQPTGLNANFVRGSITQMPFTPSGMEDTVEDKLKFLNLTPKEIEEGREWVRQADKLPALPPDFVNTQNEDLKAVMTSKPVQVTEFSFEGTVNGIADILDEREMGLVKKLRGLSASSPSAKPVRRNIQADNLRLLEMSGYGDIYRELKPEQFFESGADGNNVLKISSQSDATSSKEWAVKVDVTVPAHDFKDRVPNMAHKYPFELDTFQKRAVLHLENHESVFVAAHTSAGKTVVAEYAIALSLRAKSRCVYTSPIKALSNQKYRDFKRTFEDVGLLTGDVQIEPSAHCLVMTTEILRSMLYRGSEIVRDLDWVVFDEVHYINDSERGVVWEEILIMLPSQVGIVMLSATVPNAVDFANWIGRIKQRKIFVISTPKRPVPLEHHLYVCVGSKMIDKDLIIVNTKGELQAVNHATAVAIQKDFEKKNNIRNMSNNARLPPKQDKTVWLAFMDYVQHKELMPVIAFVFSRNRCDELGDMVSSLDLTTQKEKHLINSFFWRAVSRLNESDRDLPQIKRLEYYLERGVGIHHSGILPILKEAVEMLFQEGVVKILFATETFAMGVNMPARTVVFDSINKHDGLEFRDLRPGEYIQMSGRAGRRGLDKTGNVIILCKMARIPDISKLQQMILGVPMKLESQFRLTYGMILQLLRIGTISITDMMKRSFSEYANISKAPQHQEALDKLTKSKSIQNPDEEIDCGICQQDIEAYFAAFQACKKIRAEVNSQVFSLDSKLLFPGRLVTRRCIDAPVRWGVIVGCPPRQPNEERMLDIMEFVSLDDPDNAVLTRVGAREIHNAVNAIIKADANAIRSLAEAASTNNKSAIKQYKELKEKTAAQVAAATKSRVDVLTPMKDFKMTDVDLVDQWDSLVAMEASLKSFGCIRCPQFYDHMKVFNEKMKHMEEIARLRHLLSNESLQFLPEYRERVGVLKEMRYVDQNNTVTLRGRVACEVSTSEYDLLVAECMFANVFTEREPAEIAALLSGLVFQGKPKDELIVSPLLQEGIELMRSIATMIGIKQREAGMKQATSQMADQLNFGLADVVYNWCGGMKFVDITKMTDVQEGIIVRAMTRLDEVCKNVKNAAKIFGNTRLVDKMEAASKSLKRDIAFVGSLYTCD</sequence>
<dbReference type="InterPro" id="IPR014001">
    <property type="entry name" value="Helicase_ATP-bd"/>
</dbReference>
<dbReference type="Pfam" id="PF13234">
    <property type="entry name" value="MTR4_beta-barrel"/>
    <property type="match status" value="1"/>
</dbReference>
<dbReference type="AlphaFoldDB" id="A0A1D1UPZ5"/>